<organism evidence="1 2">
    <name type="scientific">Trichonephila inaurata madagascariensis</name>
    <dbReference type="NCBI Taxonomy" id="2747483"/>
    <lineage>
        <taxon>Eukaryota</taxon>
        <taxon>Metazoa</taxon>
        <taxon>Ecdysozoa</taxon>
        <taxon>Arthropoda</taxon>
        <taxon>Chelicerata</taxon>
        <taxon>Arachnida</taxon>
        <taxon>Araneae</taxon>
        <taxon>Araneomorphae</taxon>
        <taxon>Entelegynae</taxon>
        <taxon>Araneoidea</taxon>
        <taxon>Nephilidae</taxon>
        <taxon>Trichonephila</taxon>
        <taxon>Trichonephila inaurata</taxon>
    </lineage>
</organism>
<evidence type="ECO:0000313" key="1">
    <source>
        <dbReference type="EMBL" id="GFY52023.1"/>
    </source>
</evidence>
<gene>
    <name evidence="1" type="ORF">TNIN_453901</name>
</gene>
<dbReference type="Proteomes" id="UP000886998">
    <property type="component" value="Unassembled WGS sequence"/>
</dbReference>
<sequence length="115" mass="13259">MCKYNLTTPESIAEHPIQQIFPPFPTGERQSRSVLEYWTLIRRKLSHRTVIHGSFGHSLDGCMYGRTKLAVLWTRSTCHSQELMEKHDGAHKSELHLIERDGINFDGLPEEDGKK</sequence>
<protein>
    <submittedName>
        <fullName evidence="1">Uncharacterized protein</fullName>
    </submittedName>
</protein>
<dbReference type="OrthoDB" id="10623731at2759"/>
<accession>A0A8X7C2T6</accession>
<dbReference type="EMBL" id="BMAV01008426">
    <property type="protein sequence ID" value="GFY52023.1"/>
    <property type="molecule type" value="Genomic_DNA"/>
</dbReference>
<keyword evidence="2" id="KW-1185">Reference proteome</keyword>
<evidence type="ECO:0000313" key="2">
    <source>
        <dbReference type="Proteomes" id="UP000886998"/>
    </source>
</evidence>
<proteinExistence type="predicted"/>
<dbReference type="AlphaFoldDB" id="A0A8X7C2T6"/>
<name>A0A8X7C2T6_9ARAC</name>
<reference evidence="1" key="1">
    <citation type="submission" date="2020-08" db="EMBL/GenBank/DDBJ databases">
        <title>Multicomponent nature underlies the extraordinary mechanical properties of spider dragline silk.</title>
        <authorList>
            <person name="Kono N."/>
            <person name="Nakamura H."/>
            <person name="Mori M."/>
            <person name="Yoshida Y."/>
            <person name="Ohtoshi R."/>
            <person name="Malay A.D."/>
            <person name="Moran D.A.P."/>
            <person name="Tomita M."/>
            <person name="Numata K."/>
            <person name="Arakawa K."/>
        </authorList>
    </citation>
    <scope>NUCLEOTIDE SEQUENCE</scope>
</reference>
<comment type="caution">
    <text evidence="1">The sequence shown here is derived from an EMBL/GenBank/DDBJ whole genome shotgun (WGS) entry which is preliminary data.</text>
</comment>